<dbReference type="AlphaFoldDB" id="A0AAD4N6R0"/>
<organism evidence="2 3">
    <name type="scientific">Ditylenchus destructor</name>
    <dbReference type="NCBI Taxonomy" id="166010"/>
    <lineage>
        <taxon>Eukaryota</taxon>
        <taxon>Metazoa</taxon>
        <taxon>Ecdysozoa</taxon>
        <taxon>Nematoda</taxon>
        <taxon>Chromadorea</taxon>
        <taxon>Rhabditida</taxon>
        <taxon>Tylenchina</taxon>
        <taxon>Tylenchomorpha</taxon>
        <taxon>Sphaerularioidea</taxon>
        <taxon>Anguinidae</taxon>
        <taxon>Anguininae</taxon>
        <taxon>Ditylenchus</taxon>
    </lineage>
</organism>
<evidence type="ECO:0000256" key="1">
    <source>
        <dbReference type="SAM" id="MobiDB-lite"/>
    </source>
</evidence>
<dbReference type="EMBL" id="JAKKPZ010000007">
    <property type="protein sequence ID" value="KAI1719042.1"/>
    <property type="molecule type" value="Genomic_DNA"/>
</dbReference>
<reference evidence="2" key="1">
    <citation type="submission" date="2022-01" db="EMBL/GenBank/DDBJ databases">
        <title>Genome Sequence Resource for Two Populations of Ditylenchus destructor, the Migratory Endoparasitic Phytonematode.</title>
        <authorList>
            <person name="Zhang H."/>
            <person name="Lin R."/>
            <person name="Xie B."/>
        </authorList>
    </citation>
    <scope>NUCLEOTIDE SEQUENCE</scope>
    <source>
        <strain evidence="2">BazhouSP</strain>
    </source>
</reference>
<proteinExistence type="predicted"/>
<feature type="region of interest" description="Disordered" evidence="1">
    <location>
        <begin position="106"/>
        <end position="128"/>
    </location>
</feature>
<evidence type="ECO:0000313" key="3">
    <source>
        <dbReference type="Proteomes" id="UP001201812"/>
    </source>
</evidence>
<sequence length="128" mass="14146">MGFHAKGPNESEAVFVQEFHVIMLALFNGPPKCALLQDIYYEESGGRVIFDQGFLLLSYCACLEGGVKAQSKGGTKYYAAKDITDMPLIGDGEQKERRWALLTNKAGEKEQSAEAPTVPAEKFREHLC</sequence>
<accession>A0AAD4N6R0</accession>
<protein>
    <submittedName>
        <fullName evidence="2">Uncharacterized protein</fullName>
    </submittedName>
</protein>
<dbReference type="Proteomes" id="UP001201812">
    <property type="component" value="Unassembled WGS sequence"/>
</dbReference>
<comment type="caution">
    <text evidence="2">The sequence shown here is derived from an EMBL/GenBank/DDBJ whole genome shotgun (WGS) entry which is preliminary data.</text>
</comment>
<keyword evidence="3" id="KW-1185">Reference proteome</keyword>
<name>A0AAD4N6R0_9BILA</name>
<evidence type="ECO:0000313" key="2">
    <source>
        <dbReference type="EMBL" id="KAI1719042.1"/>
    </source>
</evidence>
<gene>
    <name evidence="2" type="ORF">DdX_06162</name>
</gene>